<dbReference type="Pfam" id="PF00188">
    <property type="entry name" value="CAP"/>
    <property type="match status" value="1"/>
</dbReference>
<proteinExistence type="predicted"/>
<organism evidence="4 5">
    <name type="scientific">Streptomyces kanasensis</name>
    <dbReference type="NCBI Taxonomy" id="936756"/>
    <lineage>
        <taxon>Bacteria</taxon>
        <taxon>Bacillati</taxon>
        <taxon>Actinomycetota</taxon>
        <taxon>Actinomycetes</taxon>
        <taxon>Kitasatosporales</taxon>
        <taxon>Streptomycetaceae</taxon>
        <taxon>Streptomyces</taxon>
    </lineage>
</organism>
<reference evidence="4 5" key="1">
    <citation type="submission" date="2015-11" db="EMBL/GenBank/DDBJ databases">
        <title>Genome-wide analysis reveals the secondary metabolome in Streptomyces kanasensis ZX01.</title>
        <authorList>
            <person name="Zhang G."/>
            <person name="Han L."/>
            <person name="Feng J."/>
            <person name="Zhang X."/>
        </authorList>
    </citation>
    <scope>NUCLEOTIDE SEQUENCE [LARGE SCALE GENOMIC DNA]</scope>
    <source>
        <strain evidence="4 5">ZX01</strain>
    </source>
</reference>
<dbReference type="PANTHER" id="PTHR31157:SF1">
    <property type="entry name" value="SCP DOMAIN-CONTAINING PROTEIN"/>
    <property type="match status" value="1"/>
</dbReference>
<feature type="domain" description="SCP" evidence="2">
    <location>
        <begin position="432"/>
        <end position="544"/>
    </location>
</feature>
<dbReference type="SUPFAM" id="SSF88946">
    <property type="entry name" value="Sigma2 domain of RNA polymerase sigma factors"/>
    <property type="match status" value="1"/>
</dbReference>
<dbReference type="OrthoDB" id="8611574at2"/>
<dbReference type="EMBL" id="LNSV01000010">
    <property type="protein sequence ID" value="KUH39609.1"/>
    <property type="molecule type" value="Genomic_DNA"/>
</dbReference>
<comment type="caution">
    <text evidence="4">The sequence shown here is derived from an EMBL/GenBank/DDBJ whole genome shotgun (WGS) entry which is preliminary data.</text>
</comment>
<dbReference type="InterPro" id="IPR007627">
    <property type="entry name" value="RNA_pol_sigma70_r2"/>
</dbReference>
<sequence>MHTDGEHIPELVSAARAGDGRARERLVADYLPLVYNVVGRALDGHPDVDDVVQDTMYRALTGLAGLREPSRFRSWLVAIAMNQVRRRWSEGRQAPVASAERLAERPDPAGDFVDLTILRLGLSGQRREVAEATRWLDEGDRDLLALWWQEAAGQLTRAELAEALGVPARHAAVRVQRMRTQLETGRVVVRALAARPRCRALARLTADWDGRPAPVWRKRVARHARGCRACGGHRSGLVPAEGLLAGLALVVPLSGYPLVSGAGAGAGVGEAAYASWWAAPDAAGTVGGTVDAAPVPVPHGAPIPDGPPVPDGVSSVGGGTGGAGVPPGGVTGGGPAAGAARWRLPAAVGGLAVGGALLAALWPATSGPPAPAPPTTAPLTTGPAAPRTPASSPAPPPSPSPTASPSPSAPSPTPSASRTRSAGPSTAQRLTDLVNARRAEVGCAPLRLDPRLTAAARAHARDMVDRGYFAHADPEGRNADTRIAGEGYDAGAWAENLHRGPRDPAVVVDDWMDGAMHEENMLGCRYRDTGVAAVPGPQGTVWVQTLADPA</sequence>
<dbReference type="GO" id="GO:0006352">
    <property type="term" value="P:DNA-templated transcription initiation"/>
    <property type="evidence" value="ECO:0007669"/>
    <property type="project" value="InterPro"/>
</dbReference>
<feature type="compositionally biased region" description="Gly residues" evidence="1">
    <location>
        <begin position="315"/>
        <end position="336"/>
    </location>
</feature>
<keyword evidence="5" id="KW-1185">Reference proteome</keyword>
<evidence type="ECO:0000259" key="3">
    <source>
        <dbReference type="Pfam" id="PF04542"/>
    </source>
</evidence>
<dbReference type="SUPFAM" id="SSF55797">
    <property type="entry name" value="PR-1-like"/>
    <property type="match status" value="1"/>
</dbReference>
<dbReference type="RefSeq" id="WP_058941199.1">
    <property type="nucleotide sequence ID" value="NZ_LNSV01000010.1"/>
</dbReference>
<dbReference type="InterPro" id="IPR013325">
    <property type="entry name" value="RNA_pol_sigma_r2"/>
</dbReference>
<feature type="region of interest" description="Disordered" evidence="1">
    <location>
        <begin position="367"/>
        <end position="427"/>
    </location>
</feature>
<dbReference type="AlphaFoldDB" id="A0A100Y8I1"/>
<dbReference type="CDD" id="cd05379">
    <property type="entry name" value="CAP_bacterial"/>
    <property type="match status" value="1"/>
</dbReference>
<protein>
    <submittedName>
        <fullName evidence="4">RNA polymerase subunit sigma</fullName>
    </submittedName>
</protein>
<dbReference type="InterPro" id="IPR035940">
    <property type="entry name" value="CAP_sf"/>
</dbReference>
<dbReference type="STRING" id="936756.ATE80_06655"/>
<dbReference type="InterPro" id="IPR014284">
    <property type="entry name" value="RNA_pol_sigma-70_dom"/>
</dbReference>
<dbReference type="NCBIfam" id="TIGR02937">
    <property type="entry name" value="sigma70-ECF"/>
    <property type="match status" value="1"/>
</dbReference>
<accession>A0A100Y8I1</accession>
<feature type="compositionally biased region" description="Pro residues" evidence="1">
    <location>
        <begin position="301"/>
        <end position="310"/>
    </location>
</feature>
<evidence type="ECO:0000256" key="1">
    <source>
        <dbReference type="SAM" id="MobiDB-lite"/>
    </source>
</evidence>
<dbReference type="GO" id="GO:0003700">
    <property type="term" value="F:DNA-binding transcription factor activity"/>
    <property type="evidence" value="ECO:0007669"/>
    <property type="project" value="InterPro"/>
</dbReference>
<feature type="compositionally biased region" description="Low complexity" evidence="1">
    <location>
        <begin position="377"/>
        <end position="391"/>
    </location>
</feature>
<evidence type="ECO:0000313" key="4">
    <source>
        <dbReference type="EMBL" id="KUH39609.1"/>
    </source>
</evidence>
<feature type="compositionally biased region" description="Pro residues" evidence="1">
    <location>
        <begin position="367"/>
        <end position="376"/>
    </location>
</feature>
<name>A0A100Y8I1_9ACTN</name>
<dbReference type="Pfam" id="PF04542">
    <property type="entry name" value="Sigma70_r2"/>
    <property type="match status" value="1"/>
</dbReference>
<feature type="region of interest" description="Disordered" evidence="1">
    <location>
        <begin position="301"/>
        <end position="336"/>
    </location>
</feature>
<evidence type="ECO:0000259" key="2">
    <source>
        <dbReference type="Pfam" id="PF00188"/>
    </source>
</evidence>
<feature type="domain" description="RNA polymerase sigma-70 region 2" evidence="3">
    <location>
        <begin position="26"/>
        <end position="89"/>
    </location>
</feature>
<feature type="compositionally biased region" description="Pro residues" evidence="1">
    <location>
        <begin position="392"/>
        <end position="413"/>
    </location>
</feature>
<dbReference type="Gene3D" id="1.10.1740.10">
    <property type="match status" value="1"/>
</dbReference>
<evidence type="ECO:0000313" key="5">
    <source>
        <dbReference type="Proteomes" id="UP000054011"/>
    </source>
</evidence>
<dbReference type="PANTHER" id="PTHR31157">
    <property type="entry name" value="SCP DOMAIN-CONTAINING PROTEIN"/>
    <property type="match status" value="1"/>
</dbReference>
<gene>
    <name evidence="4" type="ORF">ATE80_06655</name>
</gene>
<dbReference type="Proteomes" id="UP000054011">
    <property type="component" value="Unassembled WGS sequence"/>
</dbReference>
<dbReference type="InterPro" id="IPR014044">
    <property type="entry name" value="CAP_dom"/>
</dbReference>
<dbReference type="Gene3D" id="3.40.33.10">
    <property type="entry name" value="CAP"/>
    <property type="match status" value="1"/>
</dbReference>